<dbReference type="RefSeq" id="WP_175371680.1">
    <property type="nucleotide sequence ID" value="NZ_JABWCS010000206.1"/>
</dbReference>
<organism evidence="2 3">
    <name type="scientific">Paenibacillus agri</name>
    <dbReference type="NCBI Taxonomy" id="2744309"/>
    <lineage>
        <taxon>Bacteria</taxon>
        <taxon>Bacillati</taxon>
        <taxon>Bacillota</taxon>
        <taxon>Bacilli</taxon>
        <taxon>Bacillales</taxon>
        <taxon>Paenibacillaceae</taxon>
        <taxon>Paenibacillus</taxon>
    </lineage>
</organism>
<sequence length="66" mass="7728">MEHGDQKEQDRFMGDGFEPEPTHGMVDWGGSDGFSLWDAATETTDNWMKDWEGRQETHDMFHDSYD</sequence>
<evidence type="ECO:0000313" key="2">
    <source>
        <dbReference type="EMBL" id="NUU61136.1"/>
    </source>
</evidence>
<evidence type="ECO:0000256" key="1">
    <source>
        <dbReference type="SAM" id="MobiDB-lite"/>
    </source>
</evidence>
<dbReference type="Proteomes" id="UP000564806">
    <property type="component" value="Unassembled WGS sequence"/>
</dbReference>
<proteinExistence type="predicted"/>
<dbReference type="EMBL" id="JABWCS010000206">
    <property type="protein sequence ID" value="NUU61136.1"/>
    <property type="molecule type" value="Genomic_DNA"/>
</dbReference>
<protein>
    <submittedName>
        <fullName evidence="2">Uncharacterized protein</fullName>
    </submittedName>
</protein>
<reference evidence="2" key="1">
    <citation type="submission" date="2020-06" db="EMBL/GenBank/DDBJ databases">
        <title>Paenibacillus sp. nov., isolated from soil.</title>
        <authorList>
            <person name="Seo Y.L."/>
        </authorList>
    </citation>
    <scope>NUCLEOTIDE SEQUENCE [LARGE SCALE GENOMIC DNA]</scope>
    <source>
        <strain evidence="2">JW14</strain>
    </source>
</reference>
<feature type="compositionally biased region" description="Basic and acidic residues" evidence="1">
    <location>
        <begin position="1"/>
        <end position="13"/>
    </location>
</feature>
<dbReference type="AlphaFoldDB" id="A0A850EL56"/>
<evidence type="ECO:0000313" key="3">
    <source>
        <dbReference type="Proteomes" id="UP000564806"/>
    </source>
</evidence>
<keyword evidence="3" id="KW-1185">Reference proteome</keyword>
<feature type="region of interest" description="Disordered" evidence="1">
    <location>
        <begin position="1"/>
        <end position="30"/>
    </location>
</feature>
<comment type="caution">
    <text evidence="2">The sequence shown here is derived from an EMBL/GenBank/DDBJ whole genome shotgun (WGS) entry which is preliminary data.</text>
</comment>
<gene>
    <name evidence="2" type="ORF">HPT30_12335</name>
</gene>
<accession>A0A850EL56</accession>
<name>A0A850EL56_9BACL</name>